<organism evidence="2 3">
    <name type="scientific">Pseudoxanthomonas winnipegensis</name>
    <dbReference type="NCBI Taxonomy" id="2480810"/>
    <lineage>
        <taxon>Bacteria</taxon>
        <taxon>Pseudomonadati</taxon>
        <taxon>Pseudomonadota</taxon>
        <taxon>Gammaproteobacteria</taxon>
        <taxon>Lysobacterales</taxon>
        <taxon>Lysobacteraceae</taxon>
        <taxon>Pseudoxanthomonas</taxon>
    </lineage>
</organism>
<dbReference type="Proteomes" id="UP000291286">
    <property type="component" value="Unassembled WGS sequence"/>
</dbReference>
<sequence length="366" mass="40268">MRRFAFAAVLLLAFQVLPVRAQAQAAADQTASEQRFKAWQAQYDQALQLHLRGVASSGQARDLYAAAVLWPRDDADARQGTGKPPAAGIDEPGVWMQAALDARPRDALVARFEAMGCPGANVQCDAAGALAFLQREEGDNLFVQLLAFIEAQQRGDAKAAAKAWRAATQATRYDAMQIEFGGLLADAVSGMPVPPMDAALRQALAAQNAIPNGSQLADWPRFNVLTMLATRPMPNLGVVTRYCDETHTHDDRERWDDCKSVFALMARDGSDLISRLLGIGVMTRLTADTPQELRWREERRQLQWLLAEGSRFLPPATGEVPLDTYLDWRLRDGEIVALRRLLDANHWPLNPPAGWTSDRATVAGSR</sequence>
<keyword evidence="1" id="KW-0732">Signal</keyword>
<gene>
    <name evidence="2" type="ORF">EA661_16760</name>
</gene>
<reference evidence="2 3" key="1">
    <citation type="submission" date="2019-02" db="EMBL/GenBank/DDBJ databases">
        <title>WGS of Pseudoxanthomonas species novum from clinical isolates.</title>
        <authorList>
            <person name="Bernier A.-M."/>
            <person name="Bernard K."/>
            <person name="Vachon A."/>
        </authorList>
    </citation>
    <scope>NUCLEOTIDE SEQUENCE [LARGE SCALE GENOMIC DNA]</scope>
    <source>
        <strain evidence="2 3">NML171202</strain>
    </source>
</reference>
<name>A0A4Q8LCJ5_9GAMM</name>
<evidence type="ECO:0000313" key="3">
    <source>
        <dbReference type="Proteomes" id="UP000291286"/>
    </source>
</evidence>
<dbReference type="AlphaFoldDB" id="A0A4Q8LCJ5"/>
<accession>A0A4Q8LCJ5</accession>
<feature type="chain" id="PRO_5020764790" description="Lytic murein transglycosylase" evidence="1">
    <location>
        <begin position="22"/>
        <end position="366"/>
    </location>
</feature>
<protein>
    <recommendedName>
        <fullName evidence="4">Lytic murein transglycosylase</fullName>
    </recommendedName>
</protein>
<dbReference type="RefSeq" id="WP_130520799.1">
    <property type="nucleotide sequence ID" value="NZ_SHMA01000007.1"/>
</dbReference>
<evidence type="ECO:0000313" key="2">
    <source>
        <dbReference type="EMBL" id="TAA26177.1"/>
    </source>
</evidence>
<evidence type="ECO:0008006" key="4">
    <source>
        <dbReference type="Google" id="ProtNLM"/>
    </source>
</evidence>
<comment type="caution">
    <text evidence="2">The sequence shown here is derived from an EMBL/GenBank/DDBJ whole genome shotgun (WGS) entry which is preliminary data.</text>
</comment>
<dbReference type="EMBL" id="SHMB01000008">
    <property type="protein sequence ID" value="TAA26177.1"/>
    <property type="molecule type" value="Genomic_DNA"/>
</dbReference>
<evidence type="ECO:0000256" key="1">
    <source>
        <dbReference type="SAM" id="SignalP"/>
    </source>
</evidence>
<proteinExistence type="predicted"/>
<feature type="signal peptide" evidence="1">
    <location>
        <begin position="1"/>
        <end position="21"/>
    </location>
</feature>